<proteinExistence type="predicted"/>
<keyword evidence="4" id="KW-1185">Reference proteome</keyword>
<name>A0A2D3UTF1_9PEZI</name>
<dbReference type="GeneID" id="35600700"/>
<protein>
    <submittedName>
        <fullName evidence="3">Uncharacterized protein</fullName>
    </submittedName>
</protein>
<feature type="compositionally biased region" description="Basic and acidic residues" evidence="1">
    <location>
        <begin position="153"/>
        <end position="163"/>
    </location>
</feature>
<keyword evidence="2" id="KW-1133">Transmembrane helix</keyword>
<organism evidence="3 4">
    <name type="scientific">Ramularia collo-cygni</name>
    <dbReference type="NCBI Taxonomy" id="112498"/>
    <lineage>
        <taxon>Eukaryota</taxon>
        <taxon>Fungi</taxon>
        <taxon>Dikarya</taxon>
        <taxon>Ascomycota</taxon>
        <taxon>Pezizomycotina</taxon>
        <taxon>Dothideomycetes</taxon>
        <taxon>Dothideomycetidae</taxon>
        <taxon>Mycosphaerellales</taxon>
        <taxon>Mycosphaerellaceae</taxon>
        <taxon>Ramularia</taxon>
    </lineage>
</organism>
<sequence>MRRYSFYHVKPTHSTLERRGLDTSNTWHVAAIVCIFIACSMVLAFTAGKIKDLIRKRRLKARGEGRHLRASLSRYPTRSGREVENGPYSPSPFDDDESKAESGHAVHINMPSRPLNAYRNVPSRSMRDEETYRQLTASGRRHDGFEATPLDGARSEEHYGRRF</sequence>
<dbReference type="AlphaFoldDB" id="A0A2D3UTF1"/>
<gene>
    <name evidence="3" type="ORF">RCC_05543</name>
</gene>
<dbReference type="RefSeq" id="XP_023626581.1">
    <property type="nucleotide sequence ID" value="XM_023770813.1"/>
</dbReference>
<keyword evidence="2" id="KW-0472">Membrane</keyword>
<feature type="transmembrane region" description="Helical" evidence="2">
    <location>
        <begin position="27"/>
        <end position="48"/>
    </location>
</feature>
<evidence type="ECO:0000313" key="4">
    <source>
        <dbReference type="Proteomes" id="UP000225277"/>
    </source>
</evidence>
<evidence type="ECO:0000256" key="2">
    <source>
        <dbReference type="SAM" id="Phobius"/>
    </source>
</evidence>
<reference evidence="3 4" key="1">
    <citation type="submission" date="2016-03" db="EMBL/GenBank/DDBJ databases">
        <authorList>
            <person name="Ploux O."/>
        </authorList>
    </citation>
    <scope>NUCLEOTIDE SEQUENCE [LARGE SCALE GENOMIC DNA]</scope>
    <source>
        <strain evidence="3 4">URUG2</strain>
    </source>
</reference>
<dbReference type="EMBL" id="FJUY01000008">
    <property type="protein sequence ID" value="CZT19691.1"/>
    <property type="molecule type" value="Genomic_DNA"/>
</dbReference>
<dbReference type="Proteomes" id="UP000225277">
    <property type="component" value="Unassembled WGS sequence"/>
</dbReference>
<accession>A0A2D3UTF1</accession>
<evidence type="ECO:0000313" key="3">
    <source>
        <dbReference type="EMBL" id="CZT19691.1"/>
    </source>
</evidence>
<feature type="region of interest" description="Disordered" evidence="1">
    <location>
        <begin position="63"/>
        <end position="163"/>
    </location>
</feature>
<keyword evidence="2" id="KW-0812">Transmembrane</keyword>
<evidence type="ECO:0000256" key="1">
    <source>
        <dbReference type="SAM" id="MobiDB-lite"/>
    </source>
</evidence>